<sequence>RTLVSEAYFTLVDEYCHQPRLLLLLLAAVVQSVNASDRRCRTQNSNTDFLVKSVYGVRARTKCFARRTFVTSRPRDCDVISGDLRNASLGMEAAACTTERREDSGGHQKLPVVSAAQQRMADHVTTDLQLGSVPGLGPQQWPQETSFFSSRRRLLYAALLTYSYPAFPPAASRSVDAIVEGQHCSLCGPRLLRSTNILCYSPQRSVEDFTAFGGVYGNKQDSAFPETWRTLWSPRHPLWFCPLWTGTLPTSLPTYLKEKLGVSPLHVDQTTLLELRLKRDYPIPAHSKDVLRANDEVIGQVLSTLKSEGVPYTALLTALRPSRVNREIDFSVGSFGRQLLAAATPTYPPLSYNGTQNQPCILFWASNITVAMDRELDLTFATFQGTEPITEGSFCNNTDARSVMPKSRKNKEEVDQALGHIHTFVFLAAQYKTGATDPFEGVRSPQTNNGRARGVSPPRILSRDVGFFLPD</sequence>
<dbReference type="PANTHER" id="PTHR12471:SF2">
    <property type="entry name" value="V-TYPE PROTON ATPASE SUBUNIT S1"/>
    <property type="match status" value="1"/>
</dbReference>
<dbReference type="Proteomes" id="UP001176940">
    <property type="component" value="Unassembled WGS sequence"/>
</dbReference>
<comment type="caution">
    <text evidence="2">The sequence shown here is derived from an EMBL/GenBank/DDBJ whole genome shotgun (WGS) entry which is preliminary data.</text>
</comment>
<accession>A0ABN9L1I6</accession>
<dbReference type="EMBL" id="CAUEEQ010007201">
    <property type="protein sequence ID" value="CAJ0930754.1"/>
    <property type="molecule type" value="Genomic_DNA"/>
</dbReference>
<evidence type="ECO:0000313" key="2">
    <source>
        <dbReference type="EMBL" id="CAJ0930754.1"/>
    </source>
</evidence>
<evidence type="ECO:0000256" key="1">
    <source>
        <dbReference type="SAM" id="MobiDB-lite"/>
    </source>
</evidence>
<feature type="non-terminal residue" evidence="2">
    <location>
        <position position="1"/>
    </location>
</feature>
<name>A0ABN9L1I6_9NEOB</name>
<dbReference type="PANTHER" id="PTHR12471">
    <property type="entry name" value="VACUOLAR ATP SYNTHASE SUBUNIT S1"/>
    <property type="match status" value="1"/>
</dbReference>
<evidence type="ECO:0000313" key="3">
    <source>
        <dbReference type="Proteomes" id="UP001176940"/>
    </source>
</evidence>
<organism evidence="2 3">
    <name type="scientific">Ranitomeya imitator</name>
    <name type="common">mimic poison frog</name>
    <dbReference type="NCBI Taxonomy" id="111125"/>
    <lineage>
        <taxon>Eukaryota</taxon>
        <taxon>Metazoa</taxon>
        <taxon>Chordata</taxon>
        <taxon>Craniata</taxon>
        <taxon>Vertebrata</taxon>
        <taxon>Euteleostomi</taxon>
        <taxon>Amphibia</taxon>
        <taxon>Batrachia</taxon>
        <taxon>Anura</taxon>
        <taxon>Neobatrachia</taxon>
        <taxon>Hyloidea</taxon>
        <taxon>Dendrobatidae</taxon>
        <taxon>Dendrobatinae</taxon>
        <taxon>Ranitomeya</taxon>
    </lineage>
</organism>
<reference evidence="2" key="1">
    <citation type="submission" date="2023-07" db="EMBL/GenBank/DDBJ databases">
        <authorList>
            <person name="Stuckert A."/>
        </authorList>
    </citation>
    <scope>NUCLEOTIDE SEQUENCE</scope>
</reference>
<gene>
    <name evidence="2" type="ORF">RIMI_LOCUS4466792</name>
</gene>
<feature type="non-terminal residue" evidence="2">
    <location>
        <position position="471"/>
    </location>
</feature>
<protein>
    <submittedName>
        <fullName evidence="2">Uncharacterized protein</fullName>
    </submittedName>
</protein>
<dbReference type="InterPro" id="IPR008388">
    <property type="entry name" value="Ac45_acc_su"/>
</dbReference>
<keyword evidence="3" id="KW-1185">Reference proteome</keyword>
<proteinExistence type="predicted"/>
<feature type="region of interest" description="Disordered" evidence="1">
    <location>
        <begin position="438"/>
        <end position="457"/>
    </location>
</feature>